<dbReference type="RefSeq" id="WP_027249581.1">
    <property type="nucleotide sequence ID" value="NZ_JBAVBW010000197.1"/>
</dbReference>
<protein>
    <submittedName>
        <fullName evidence="2">Uncharacterized protein</fullName>
    </submittedName>
</protein>
<gene>
    <name evidence="1" type="ORF">PANO66_00676</name>
    <name evidence="2" type="ORF">PLAM_1978</name>
</gene>
<evidence type="ECO:0000313" key="2">
    <source>
        <dbReference type="EMBL" id="CUM59944.1"/>
    </source>
</evidence>
<reference evidence="2" key="1">
    <citation type="submission" date="2015-09" db="EMBL/GenBank/DDBJ databases">
        <authorList>
            <person name="Jackson K.R."/>
            <person name="Lunt B.L."/>
            <person name="Fisher J.N.B."/>
            <person name="Gardner A.V."/>
            <person name="Bailey M.E."/>
            <person name="Deus L.M."/>
            <person name="Earl A.S."/>
            <person name="Gibby P.D."/>
            <person name="Hartmann K.A."/>
            <person name="Liu J.E."/>
            <person name="Manci A.M."/>
            <person name="Nielsen D.A."/>
            <person name="Solomon M.B."/>
            <person name="Breakwell D.P."/>
            <person name="Burnett S.H."/>
            <person name="Grose J.H."/>
        </authorList>
    </citation>
    <scope>NUCLEOTIDE SEQUENCE</scope>
    <source>
        <strain evidence="2">7805</strain>
    </source>
</reference>
<reference evidence="1" key="2">
    <citation type="submission" date="2020-09" db="EMBL/GenBank/DDBJ databases">
        <authorList>
            <person name="Blom J."/>
        </authorList>
    </citation>
    <scope>NUCLEOTIDE SEQUENCE</scope>
    <source>
        <strain evidence="1">No.66</strain>
    </source>
</reference>
<name>A0A1J1JEL3_PLAAG</name>
<dbReference type="EMBL" id="LO018304">
    <property type="protein sequence ID" value="CUM59944.1"/>
    <property type="molecule type" value="Genomic_DNA"/>
</dbReference>
<dbReference type="Proteomes" id="UP001153761">
    <property type="component" value="Chromosome"/>
</dbReference>
<dbReference type="AlphaFoldDB" id="A0A1J1JEL3"/>
<dbReference type="EMBL" id="LR882963">
    <property type="protein sequence ID" value="CAD5920777.1"/>
    <property type="molecule type" value="Genomic_DNA"/>
</dbReference>
<dbReference type="GeneID" id="77290382"/>
<proteinExistence type="predicted"/>
<evidence type="ECO:0000313" key="1">
    <source>
        <dbReference type="EMBL" id="CAD5920777.1"/>
    </source>
</evidence>
<sequence>MSQDLIILIVEQAKDISPELIQFLDHTPEKQINSDSNGKGLIELIERTLKHRNDSPPSES</sequence>
<accession>A0A1J1JEL3</accession>
<organism evidence="2">
    <name type="scientific">Planktothrix agardhii</name>
    <name type="common">Oscillatoria agardhii</name>
    <dbReference type="NCBI Taxonomy" id="1160"/>
    <lineage>
        <taxon>Bacteria</taxon>
        <taxon>Bacillati</taxon>
        <taxon>Cyanobacteriota</taxon>
        <taxon>Cyanophyceae</taxon>
        <taxon>Oscillatoriophycideae</taxon>
        <taxon>Oscillatoriales</taxon>
        <taxon>Microcoleaceae</taxon>
        <taxon>Planktothrix</taxon>
    </lineage>
</organism>